<gene>
    <name evidence="1" type="ORF">CERZMDRAFT_105397</name>
</gene>
<proteinExistence type="predicted"/>
<dbReference type="Proteomes" id="UP000799539">
    <property type="component" value="Unassembled WGS sequence"/>
</dbReference>
<dbReference type="AlphaFoldDB" id="A0A6A6FLE2"/>
<name>A0A6A6FLE2_9PEZI</name>
<organism evidence="1 2">
    <name type="scientific">Cercospora zeae-maydis SCOH1-5</name>
    <dbReference type="NCBI Taxonomy" id="717836"/>
    <lineage>
        <taxon>Eukaryota</taxon>
        <taxon>Fungi</taxon>
        <taxon>Dikarya</taxon>
        <taxon>Ascomycota</taxon>
        <taxon>Pezizomycotina</taxon>
        <taxon>Dothideomycetes</taxon>
        <taxon>Dothideomycetidae</taxon>
        <taxon>Mycosphaerellales</taxon>
        <taxon>Mycosphaerellaceae</taxon>
        <taxon>Cercospora</taxon>
    </lineage>
</organism>
<dbReference type="EMBL" id="ML992668">
    <property type="protein sequence ID" value="KAF2214200.1"/>
    <property type="molecule type" value="Genomic_DNA"/>
</dbReference>
<dbReference type="Pfam" id="PF11951">
    <property type="entry name" value="Fungal_trans_2"/>
    <property type="match status" value="1"/>
</dbReference>
<reference evidence="1" key="1">
    <citation type="journal article" date="2020" name="Stud. Mycol.">
        <title>101 Dothideomycetes genomes: a test case for predicting lifestyles and emergence of pathogens.</title>
        <authorList>
            <person name="Haridas S."/>
            <person name="Albert R."/>
            <person name="Binder M."/>
            <person name="Bloem J."/>
            <person name="Labutti K."/>
            <person name="Salamov A."/>
            <person name="Andreopoulos B."/>
            <person name="Baker S."/>
            <person name="Barry K."/>
            <person name="Bills G."/>
            <person name="Bluhm B."/>
            <person name="Cannon C."/>
            <person name="Castanera R."/>
            <person name="Culley D."/>
            <person name="Daum C."/>
            <person name="Ezra D."/>
            <person name="Gonzalez J."/>
            <person name="Henrissat B."/>
            <person name="Kuo A."/>
            <person name="Liang C."/>
            <person name="Lipzen A."/>
            <person name="Lutzoni F."/>
            <person name="Magnuson J."/>
            <person name="Mondo S."/>
            <person name="Nolan M."/>
            <person name="Ohm R."/>
            <person name="Pangilinan J."/>
            <person name="Park H.-J."/>
            <person name="Ramirez L."/>
            <person name="Alfaro M."/>
            <person name="Sun H."/>
            <person name="Tritt A."/>
            <person name="Yoshinaga Y."/>
            <person name="Zwiers L.-H."/>
            <person name="Turgeon B."/>
            <person name="Goodwin S."/>
            <person name="Spatafora J."/>
            <person name="Crous P."/>
            <person name="Grigoriev I."/>
        </authorList>
    </citation>
    <scope>NUCLEOTIDE SEQUENCE</scope>
    <source>
        <strain evidence="1">SCOH1-5</strain>
    </source>
</reference>
<protein>
    <submittedName>
        <fullName evidence="1">Uncharacterized protein</fullName>
    </submittedName>
</protein>
<keyword evidence="2" id="KW-1185">Reference proteome</keyword>
<dbReference type="InterPro" id="IPR021858">
    <property type="entry name" value="Fun_TF"/>
</dbReference>
<sequence length="86" mass="9895">MLLYNHYEIMTANGLLLGVEHEKYHRRVLSLAQDHSYLRHAQLAVAALHLTASGVKLYEKAQFYNLSRALQEFQKAIEKPIAKEDS</sequence>
<feature type="non-terminal residue" evidence="1">
    <location>
        <position position="86"/>
    </location>
</feature>
<dbReference type="OrthoDB" id="3640506at2759"/>
<evidence type="ECO:0000313" key="1">
    <source>
        <dbReference type="EMBL" id="KAF2214200.1"/>
    </source>
</evidence>
<accession>A0A6A6FLE2</accession>
<evidence type="ECO:0000313" key="2">
    <source>
        <dbReference type="Proteomes" id="UP000799539"/>
    </source>
</evidence>